<dbReference type="eggNOG" id="COG1018">
    <property type="taxonomic scope" value="Bacteria"/>
</dbReference>
<dbReference type="InterPro" id="IPR036010">
    <property type="entry name" value="2Fe-2S_ferredoxin-like_sf"/>
</dbReference>
<sequence length="93" mass="9827">MQALQRVGVAPALLAAIPVGCRGGGCGVCRIHVRAGEYRTGRMSRKHISEADETAGTVLACRVFPESDLEIEVDPSAANPITRSPTIAKQQRG</sequence>
<keyword evidence="4" id="KW-1185">Reference proteome</keyword>
<evidence type="ECO:0000313" key="4">
    <source>
        <dbReference type="Proteomes" id="UP000029640"/>
    </source>
</evidence>
<evidence type="ECO:0000259" key="2">
    <source>
        <dbReference type="PROSITE" id="PS51085"/>
    </source>
</evidence>
<dbReference type="Gene3D" id="3.10.20.30">
    <property type="match status" value="1"/>
</dbReference>
<gene>
    <name evidence="3" type="ORF">HRUBRA_00516</name>
</gene>
<evidence type="ECO:0000256" key="1">
    <source>
        <dbReference type="SAM" id="MobiDB-lite"/>
    </source>
</evidence>
<feature type="compositionally biased region" description="Polar residues" evidence="1">
    <location>
        <begin position="79"/>
        <end position="93"/>
    </location>
</feature>
<dbReference type="InterPro" id="IPR001041">
    <property type="entry name" value="2Fe-2S_ferredoxin-type"/>
</dbReference>
<protein>
    <submittedName>
        <fullName evidence="3">Iron-sulfur binding protein electron transfer protein</fullName>
    </submittedName>
</protein>
<proteinExistence type="predicted"/>
<name>A0A095VUZ2_9GAMM</name>
<dbReference type="GO" id="GO:0051537">
    <property type="term" value="F:2 iron, 2 sulfur cluster binding"/>
    <property type="evidence" value="ECO:0007669"/>
    <property type="project" value="InterPro"/>
</dbReference>
<feature type="domain" description="2Fe-2S ferredoxin-type" evidence="2">
    <location>
        <begin position="1"/>
        <end position="77"/>
    </location>
</feature>
<dbReference type="InterPro" id="IPR012675">
    <property type="entry name" value="Beta-grasp_dom_sf"/>
</dbReference>
<dbReference type="PROSITE" id="PS00197">
    <property type="entry name" value="2FE2S_FER_1"/>
    <property type="match status" value="1"/>
</dbReference>
<dbReference type="PROSITE" id="PS51085">
    <property type="entry name" value="2FE2S_FER_2"/>
    <property type="match status" value="1"/>
</dbReference>
<evidence type="ECO:0000313" key="3">
    <source>
        <dbReference type="EMBL" id="KGE04883.1"/>
    </source>
</evidence>
<reference evidence="3 4" key="1">
    <citation type="journal article" date="2014" name="Genome Announc.">
        <title>Genome Sequence of Gammaproteobacterial Pseudohaliea rubra Type Strain DSM 19751, Isolated from Coastal Seawater of the Mediterranean Sea.</title>
        <authorList>
            <person name="Spring S."/>
            <person name="Fiebig A."/>
            <person name="Riedel T."/>
            <person name="Goker M."/>
            <person name="Klenk H.P."/>
        </authorList>
    </citation>
    <scope>NUCLEOTIDE SEQUENCE [LARGE SCALE GENOMIC DNA]</scope>
    <source>
        <strain evidence="3 4">DSM 19751</strain>
    </source>
</reference>
<dbReference type="PATRIC" id="fig|1265313.6.peg.513"/>
<dbReference type="HOGENOM" id="CLU_2395648_0_0_6"/>
<dbReference type="EMBL" id="AUVB01000014">
    <property type="protein sequence ID" value="KGE04883.1"/>
    <property type="molecule type" value="Genomic_DNA"/>
</dbReference>
<dbReference type="Proteomes" id="UP000029640">
    <property type="component" value="Unassembled WGS sequence"/>
</dbReference>
<dbReference type="STRING" id="1265313.HRUBRA_00516"/>
<dbReference type="SUPFAM" id="SSF54292">
    <property type="entry name" value="2Fe-2S ferredoxin-like"/>
    <property type="match status" value="1"/>
</dbReference>
<accession>A0A095VUZ2</accession>
<comment type="caution">
    <text evidence="3">The sequence shown here is derived from an EMBL/GenBank/DDBJ whole genome shotgun (WGS) entry which is preliminary data.</text>
</comment>
<dbReference type="InterPro" id="IPR006058">
    <property type="entry name" value="2Fe2S_fd_BS"/>
</dbReference>
<dbReference type="Pfam" id="PF00111">
    <property type="entry name" value="Fer2"/>
    <property type="match status" value="1"/>
</dbReference>
<organism evidence="3 4">
    <name type="scientific">Pseudohaliea rubra DSM 19751</name>
    <dbReference type="NCBI Taxonomy" id="1265313"/>
    <lineage>
        <taxon>Bacteria</taxon>
        <taxon>Pseudomonadati</taxon>
        <taxon>Pseudomonadota</taxon>
        <taxon>Gammaproteobacteria</taxon>
        <taxon>Cellvibrionales</taxon>
        <taxon>Halieaceae</taxon>
        <taxon>Pseudohaliea</taxon>
    </lineage>
</organism>
<feature type="region of interest" description="Disordered" evidence="1">
    <location>
        <begin position="74"/>
        <end position="93"/>
    </location>
</feature>
<dbReference type="AlphaFoldDB" id="A0A095VUZ2"/>